<dbReference type="Proteomes" id="UP001519887">
    <property type="component" value="Unassembled WGS sequence"/>
</dbReference>
<feature type="transmembrane region" description="Helical" evidence="13">
    <location>
        <begin position="368"/>
        <end position="389"/>
    </location>
</feature>
<evidence type="ECO:0000256" key="5">
    <source>
        <dbReference type="ARBA" id="ARBA00022448"/>
    </source>
</evidence>
<dbReference type="PANTHER" id="PTHR43298">
    <property type="entry name" value="MULTIDRUG RESISTANCE PROTEIN NORM-RELATED"/>
    <property type="match status" value="1"/>
</dbReference>
<evidence type="ECO:0000256" key="10">
    <source>
        <dbReference type="ARBA" id="ARBA00023065"/>
    </source>
</evidence>
<evidence type="ECO:0000256" key="11">
    <source>
        <dbReference type="ARBA" id="ARBA00023136"/>
    </source>
</evidence>
<feature type="transmembrane region" description="Helical" evidence="13">
    <location>
        <begin position="182"/>
        <end position="202"/>
    </location>
</feature>
<dbReference type="PANTHER" id="PTHR43298:SF2">
    <property type="entry name" value="FMN_FAD EXPORTER YEEO-RELATED"/>
    <property type="match status" value="1"/>
</dbReference>
<evidence type="ECO:0000256" key="12">
    <source>
        <dbReference type="ARBA" id="ARBA00031636"/>
    </source>
</evidence>
<gene>
    <name evidence="14" type="ORF">K0U00_19760</name>
</gene>
<keyword evidence="9 13" id="KW-1133">Transmembrane helix</keyword>
<keyword evidence="15" id="KW-1185">Reference proteome</keyword>
<keyword evidence="7" id="KW-1003">Cell membrane</keyword>
<feature type="transmembrane region" description="Helical" evidence="13">
    <location>
        <begin position="72"/>
        <end position="92"/>
    </location>
</feature>
<feature type="transmembrane region" description="Helical" evidence="13">
    <location>
        <begin position="248"/>
        <end position="266"/>
    </location>
</feature>
<dbReference type="PIRSF" id="PIRSF006603">
    <property type="entry name" value="DinF"/>
    <property type="match status" value="1"/>
</dbReference>
<feature type="transmembrane region" description="Helical" evidence="13">
    <location>
        <begin position="332"/>
        <end position="356"/>
    </location>
</feature>
<sequence length="463" mass="50325">MNQAQLKIRTQGFLEKHLSGESIDYRQIIALFIPILIDQAFIVSLSLVNTAMISSSGVAAISAVNMIDSLNMFLIGVFVAVSTGGTVVVAQYKGNGNDLMVSKAAASSVSSVSLLALAISLFIIVFHHPVLNLLFGAASEDVFANAKVYLVGSSMSYVGIAIVEAVCGALRGIGKSRASLGLSLFMNLSYVLLNIVFINFLHMGVHGMVIAVNIARYLAAVCAILFLLKMSTTLHIQIRDMLHVNAVMLKRILFVGLPFAAEQMFFNGGKILTQVFIVGLGTFAIATNAISASFAGLSQIPSNALTITLITVVGQCMGRRNIEDARKFTKSFLWLSSFAFILMGLIILPLFGPLVSLFHPPAEIVDDIFTIVLINIIAQIPLWSISFIMPSALRAAGDSRFTSIVAMLSMWLFRIVLGYILGIVLDFGIIGIWLAMNCEWGVRGSIFLWRFAGKKWYQHRLID</sequence>
<reference evidence="14 15" key="1">
    <citation type="submission" date="2021-07" db="EMBL/GenBank/DDBJ databases">
        <title>Paenibacillus radiodurans sp. nov., isolated from the southeastern edge of Tengger Desert.</title>
        <authorList>
            <person name="Zhang G."/>
        </authorList>
    </citation>
    <scope>NUCLEOTIDE SEQUENCE [LARGE SCALE GENOMIC DNA]</scope>
    <source>
        <strain evidence="14 15">CCM 7311</strain>
    </source>
</reference>
<proteinExistence type="inferred from homology"/>
<feature type="transmembrane region" description="Helical" evidence="13">
    <location>
        <begin position="104"/>
        <end position="128"/>
    </location>
</feature>
<evidence type="ECO:0000313" key="15">
    <source>
        <dbReference type="Proteomes" id="UP001519887"/>
    </source>
</evidence>
<comment type="caution">
    <text evidence="14">The sequence shown here is derived from an EMBL/GenBank/DDBJ whole genome shotgun (WGS) entry which is preliminary data.</text>
</comment>
<dbReference type="InterPro" id="IPR002528">
    <property type="entry name" value="MATE_fam"/>
</dbReference>
<organism evidence="14 15">
    <name type="scientific">Paenibacillus sepulcri</name>
    <dbReference type="NCBI Taxonomy" id="359917"/>
    <lineage>
        <taxon>Bacteria</taxon>
        <taxon>Bacillati</taxon>
        <taxon>Bacillota</taxon>
        <taxon>Bacilli</taxon>
        <taxon>Bacillales</taxon>
        <taxon>Paenibacillaceae</taxon>
        <taxon>Paenibacillus</taxon>
    </lineage>
</organism>
<name>A0ABS7C5S1_9BACL</name>
<evidence type="ECO:0000256" key="1">
    <source>
        <dbReference type="ARBA" id="ARBA00003408"/>
    </source>
</evidence>
<evidence type="ECO:0000256" key="6">
    <source>
        <dbReference type="ARBA" id="ARBA00022449"/>
    </source>
</evidence>
<dbReference type="InterPro" id="IPR048279">
    <property type="entry name" value="MdtK-like"/>
</dbReference>
<evidence type="ECO:0000256" key="4">
    <source>
        <dbReference type="ARBA" id="ARBA00020268"/>
    </source>
</evidence>
<dbReference type="Pfam" id="PF01554">
    <property type="entry name" value="MatE"/>
    <property type="match status" value="2"/>
</dbReference>
<evidence type="ECO:0000256" key="9">
    <source>
        <dbReference type="ARBA" id="ARBA00022989"/>
    </source>
</evidence>
<keyword evidence="8 13" id="KW-0812">Transmembrane</keyword>
<accession>A0ABS7C5S1</accession>
<comment type="function">
    <text evidence="1">Multidrug efflux pump.</text>
</comment>
<dbReference type="RefSeq" id="WP_210045050.1">
    <property type="nucleotide sequence ID" value="NZ_JBHLVU010000019.1"/>
</dbReference>
<comment type="similarity">
    <text evidence="3">Belongs to the multi antimicrobial extrusion (MATE) (TC 2.A.66.1) family.</text>
</comment>
<feature type="transmembrane region" description="Helical" evidence="13">
    <location>
        <begin position="148"/>
        <end position="170"/>
    </location>
</feature>
<protein>
    <recommendedName>
        <fullName evidence="4">Probable multidrug resistance protein NorM</fullName>
    </recommendedName>
    <alternativeName>
        <fullName evidence="12">Multidrug-efflux transporter</fullName>
    </alternativeName>
</protein>
<evidence type="ECO:0000313" key="14">
    <source>
        <dbReference type="EMBL" id="MBW7456273.1"/>
    </source>
</evidence>
<keyword evidence="6" id="KW-0050">Antiport</keyword>
<dbReference type="NCBIfam" id="TIGR00797">
    <property type="entry name" value="matE"/>
    <property type="match status" value="1"/>
</dbReference>
<keyword evidence="10" id="KW-0406">Ion transport</keyword>
<comment type="subcellular location">
    <subcellularLocation>
        <location evidence="2">Cell membrane</location>
        <topology evidence="2">Multi-pass membrane protein</topology>
    </subcellularLocation>
</comment>
<evidence type="ECO:0000256" key="3">
    <source>
        <dbReference type="ARBA" id="ARBA00010199"/>
    </source>
</evidence>
<keyword evidence="5" id="KW-0813">Transport</keyword>
<keyword evidence="11 13" id="KW-0472">Membrane</keyword>
<feature type="transmembrane region" description="Helical" evidence="13">
    <location>
        <begin position="208"/>
        <end position="228"/>
    </location>
</feature>
<dbReference type="EMBL" id="JAHZIK010000536">
    <property type="protein sequence ID" value="MBW7456273.1"/>
    <property type="molecule type" value="Genomic_DNA"/>
</dbReference>
<evidence type="ECO:0000256" key="2">
    <source>
        <dbReference type="ARBA" id="ARBA00004651"/>
    </source>
</evidence>
<dbReference type="InterPro" id="IPR050222">
    <property type="entry name" value="MATE_MdtK"/>
</dbReference>
<evidence type="ECO:0000256" key="13">
    <source>
        <dbReference type="SAM" id="Phobius"/>
    </source>
</evidence>
<evidence type="ECO:0000256" key="7">
    <source>
        <dbReference type="ARBA" id="ARBA00022475"/>
    </source>
</evidence>
<evidence type="ECO:0000256" key="8">
    <source>
        <dbReference type="ARBA" id="ARBA00022692"/>
    </source>
</evidence>
<feature type="transmembrane region" description="Helical" evidence="13">
    <location>
        <begin position="272"/>
        <end position="297"/>
    </location>
</feature>
<feature type="transmembrane region" description="Helical" evidence="13">
    <location>
        <begin position="401"/>
        <end position="424"/>
    </location>
</feature>
<feature type="transmembrane region" description="Helical" evidence="13">
    <location>
        <begin position="28"/>
        <end position="52"/>
    </location>
</feature>